<evidence type="ECO:0008006" key="3">
    <source>
        <dbReference type="Google" id="ProtNLM"/>
    </source>
</evidence>
<comment type="caution">
    <text evidence="1">The sequence shown here is derived from an EMBL/GenBank/DDBJ whole genome shotgun (WGS) entry which is preliminary data.</text>
</comment>
<dbReference type="SUPFAM" id="SSF81383">
    <property type="entry name" value="F-box domain"/>
    <property type="match status" value="1"/>
</dbReference>
<keyword evidence="2" id="KW-1185">Reference proteome</keyword>
<name>A0A9W9KU31_9EURO</name>
<accession>A0A9W9KU31</accession>
<dbReference type="EMBL" id="JAPZBO010000010">
    <property type="protein sequence ID" value="KAJ5299215.1"/>
    <property type="molecule type" value="Genomic_DNA"/>
</dbReference>
<reference evidence="1" key="2">
    <citation type="journal article" date="2023" name="IMA Fungus">
        <title>Comparative genomic study of the Penicillium genus elucidates a diverse pangenome and 15 lateral gene transfer events.</title>
        <authorList>
            <person name="Petersen C."/>
            <person name="Sorensen T."/>
            <person name="Nielsen M.R."/>
            <person name="Sondergaard T.E."/>
            <person name="Sorensen J.L."/>
            <person name="Fitzpatrick D.A."/>
            <person name="Frisvad J.C."/>
            <person name="Nielsen K.L."/>
        </authorList>
    </citation>
    <scope>NUCLEOTIDE SEQUENCE</scope>
    <source>
        <strain evidence="1">IBT 21472</strain>
    </source>
</reference>
<dbReference type="InterPro" id="IPR036047">
    <property type="entry name" value="F-box-like_dom_sf"/>
</dbReference>
<evidence type="ECO:0000313" key="2">
    <source>
        <dbReference type="Proteomes" id="UP001147746"/>
    </source>
</evidence>
<dbReference type="AlphaFoldDB" id="A0A9W9KU31"/>
<proteinExistence type="predicted"/>
<dbReference type="Proteomes" id="UP001147746">
    <property type="component" value="Unassembled WGS sequence"/>
</dbReference>
<protein>
    <recommendedName>
        <fullName evidence="3">F-box domain-containing protein</fullName>
    </recommendedName>
</protein>
<dbReference type="OrthoDB" id="3800738at2759"/>
<organism evidence="1 2">
    <name type="scientific">Penicillium atrosanguineum</name>
    <dbReference type="NCBI Taxonomy" id="1132637"/>
    <lineage>
        <taxon>Eukaryota</taxon>
        <taxon>Fungi</taxon>
        <taxon>Dikarya</taxon>
        <taxon>Ascomycota</taxon>
        <taxon>Pezizomycotina</taxon>
        <taxon>Eurotiomycetes</taxon>
        <taxon>Eurotiomycetidae</taxon>
        <taxon>Eurotiales</taxon>
        <taxon>Aspergillaceae</taxon>
        <taxon>Penicillium</taxon>
    </lineage>
</organism>
<evidence type="ECO:0000313" key="1">
    <source>
        <dbReference type="EMBL" id="KAJ5299215.1"/>
    </source>
</evidence>
<sequence length="295" mass="34042">MASRVEEGPVYGAVTRWQTEIRTKSATKKGLDIPEILELILARMDMRTLLTSAQRVCHDWAKLISKSPSIQKALFFTPIKNSKWGVEERILNPLLKETFPSFFPAWDRTKHYEFNFSDLTMTKDATTMAQFVRKDASWRKMLVQQPPASDVGLFHIRHGKGGDSARSSSIPAAKETQEFGNDGLRMERLFELLLFSHQVQFLAYTKARVYWSTEEPILFNESSRNQNINDRFYRILSKFGLLLYTREVKQCCKKPSPPSAAELVRKEIIAAYEEHDLDVNSKKKDIEESKVEVSR</sequence>
<reference evidence="1" key="1">
    <citation type="submission" date="2022-12" db="EMBL/GenBank/DDBJ databases">
        <authorList>
            <person name="Petersen C."/>
        </authorList>
    </citation>
    <scope>NUCLEOTIDE SEQUENCE</scope>
    <source>
        <strain evidence="1">IBT 21472</strain>
    </source>
</reference>
<dbReference type="Gene3D" id="1.20.1280.50">
    <property type="match status" value="1"/>
</dbReference>
<gene>
    <name evidence="1" type="ORF">N7476_010772</name>
</gene>